<keyword evidence="8" id="KW-1185">Reference proteome</keyword>
<evidence type="ECO:0000256" key="1">
    <source>
        <dbReference type="ARBA" id="ARBA00004370"/>
    </source>
</evidence>
<dbReference type="GO" id="GO:0071398">
    <property type="term" value="P:cellular response to fatty acid"/>
    <property type="evidence" value="ECO:0007669"/>
    <property type="project" value="TreeGrafter"/>
</dbReference>
<dbReference type="InterPro" id="IPR000276">
    <property type="entry name" value="GPCR_Rhodpsn"/>
</dbReference>
<dbReference type="Proteomes" id="UP000604080">
    <property type="component" value="Unassembled WGS sequence"/>
</dbReference>
<gene>
    <name evidence="7" type="primary">Ffar3</name>
    <name evidence="7" type="ORF">DRYGAM_R13934</name>
</gene>
<evidence type="ECO:0000313" key="7">
    <source>
        <dbReference type="EMBL" id="NWI81299.1"/>
    </source>
</evidence>
<evidence type="ECO:0000256" key="2">
    <source>
        <dbReference type="ARBA" id="ARBA00022692"/>
    </source>
</evidence>
<feature type="transmembrane region" description="Helical" evidence="5">
    <location>
        <begin position="58"/>
        <end position="83"/>
    </location>
</feature>
<evidence type="ECO:0000259" key="6">
    <source>
        <dbReference type="PROSITE" id="PS50262"/>
    </source>
</evidence>
<name>A0A851EDT0_9CORV</name>
<feature type="transmembrane region" description="Helical" evidence="5">
    <location>
        <begin position="20"/>
        <end position="46"/>
    </location>
</feature>
<evidence type="ECO:0000313" key="8">
    <source>
        <dbReference type="Proteomes" id="UP000604080"/>
    </source>
</evidence>
<dbReference type="PANTHER" id="PTHR45822:SF5">
    <property type="entry name" value="FREE FATTY ACID RECEPTOR 2"/>
    <property type="match status" value="1"/>
</dbReference>
<keyword evidence="3 5" id="KW-1133">Transmembrane helix</keyword>
<feature type="transmembrane region" description="Helical" evidence="5">
    <location>
        <begin position="95"/>
        <end position="112"/>
    </location>
</feature>
<keyword evidence="2 5" id="KW-0812">Transmembrane</keyword>
<dbReference type="Gene3D" id="1.20.1070.10">
    <property type="entry name" value="Rhodopsin 7-helix transmembrane proteins"/>
    <property type="match status" value="1"/>
</dbReference>
<proteinExistence type="predicted"/>
<feature type="domain" description="G-protein coupled receptors family 1 profile" evidence="6">
    <location>
        <begin position="36"/>
        <end position="115"/>
    </location>
</feature>
<evidence type="ECO:0000256" key="5">
    <source>
        <dbReference type="SAM" id="Phobius"/>
    </source>
</evidence>
<evidence type="ECO:0000256" key="4">
    <source>
        <dbReference type="ARBA" id="ARBA00023136"/>
    </source>
</evidence>
<dbReference type="InterPro" id="IPR017452">
    <property type="entry name" value="GPCR_Rhodpsn_7TM"/>
</dbReference>
<dbReference type="PRINTS" id="PR00237">
    <property type="entry name" value="GPCRRHODOPSN"/>
</dbReference>
<sequence length="115" mass="11922">GPPPPASPQASGCAPAMSSMLVLTIYLLTLAVGFPANVFTLAVLVAKAQRRLAAPDPVAPAGLSSADVLLLNLMAADLLLLLFLPFKMAEAAARIVWPLPAVLCPVANFCFYSSM</sequence>
<reference evidence="7" key="1">
    <citation type="submission" date="2019-10" db="EMBL/GenBank/DDBJ databases">
        <title>Bird 10,000 Genomes (B10K) Project - Family phase.</title>
        <authorList>
            <person name="Zhang G."/>
        </authorList>
    </citation>
    <scope>NUCLEOTIDE SEQUENCE</scope>
    <source>
        <strain evidence="7">B10K-DU-002-56</strain>
        <tissue evidence="7">Muscle</tissue>
    </source>
</reference>
<dbReference type="EMBL" id="WEIT01031497">
    <property type="protein sequence ID" value="NWI81299.1"/>
    <property type="molecule type" value="Genomic_DNA"/>
</dbReference>
<evidence type="ECO:0000256" key="3">
    <source>
        <dbReference type="ARBA" id="ARBA00022989"/>
    </source>
</evidence>
<comment type="subcellular location">
    <subcellularLocation>
        <location evidence="1">Membrane</location>
    </subcellularLocation>
</comment>
<dbReference type="AlphaFoldDB" id="A0A851EDT0"/>
<comment type="caution">
    <text evidence="7">The sequence shown here is derived from an EMBL/GenBank/DDBJ whole genome shotgun (WGS) entry which is preliminary data.</text>
</comment>
<accession>A0A851EDT0</accession>
<dbReference type="GO" id="GO:0004930">
    <property type="term" value="F:G protein-coupled receptor activity"/>
    <property type="evidence" value="ECO:0007669"/>
    <property type="project" value="InterPro"/>
</dbReference>
<dbReference type="SUPFAM" id="SSF81321">
    <property type="entry name" value="Family A G protein-coupled receptor-like"/>
    <property type="match status" value="1"/>
</dbReference>
<feature type="non-terminal residue" evidence="7">
    <location>
        <position position="115"/>
    </location>
</feature>
<keyword evidence="4 5" id="KW-0472">Membrane</keyword>
<dbReference type="PANTHER" id="PTHR45822">
    <property type="entry name" value="FREE FATTY ACID RECEPTOR 2-RELATED"/>
    <property type="match status" value="1"/>
</dbReference>
<dbReference type="PROSITE" id="PS50262">
    <property type="entry name" value="G_PROTEIN_RECEP_F1_2"/>
    <property type="match status" value="1"/>
</dbReference>
<organism evidence="7 8">
    <name type="scientific">Dryoscopus gambensis</name>
    <dbReference type="NCBI Taxonomy" id="85069"/>
    <lineage>
        <taxon>Eukaryota</taxon>
        <taxon>Metazoa</taxon>
        <taxon>Chordata</taxon>
        <taxon>Craniata</taxon>
        <taxon>Vertebrata</taxon>
        <taxon>Euteleostomi</taxon>
        <taxon>Archelosauria</taxon>
        <taxon>Archosauria</taxon>
        <taxon>Dinosauria</taxon>
        <taxon>Saurischia</taxon>
        <taxon>Theropoda</taxon>
        <taxon>Coelurosauria</taxon>
        <taxon>Aves</taxon>
        <taxon>Neognathae</taxon>
        <taxon>Neoaves</taxon>
        <taxon>Telluraves</taxon>
        <taxon>Australaves</taxon>
        <taxon>Passeriformes</taxon>
        <taxon>Corvoidea</taxon>
        <taxon>Malaconotidae</taxon>
        <taxon>Dryoscopus</taxon>
    </lineage>
</organism>
<dbReference type="GO" id="GO:0005886">
    <property type="term" value="C:plasma membrane"/>
    <property type="evidence" value="ECO:0007669"/>
    <property type="project" value="TreeGrafter"/>
</dbReference>
<feature type="non-terminal residue" evidence="7">
    <location>
        <position position="1"/>
    </location>
</feature>
<protein>
    <submittedName>
        <fullName evidence="7">FFAR3 protein</fullName>
    </submittedName>
</protein>